<reference evidence="4" key="2">
    <citation type="submission" date="2014-04" db="EMBL/GenBank/DDBJ databases">
        <title>Evolutionary Origins and Diversification of the Mycorrhizal Mutualists.</title>
        <authorList>
            <consortium name="DOE Joint Genome Institute"/>
            <consortium name="Mycorrhizal Genomics Consortium"/>
            <person name="Kohler A."/>
            <person name="Kuo A."/>
            <person name="Nagy L.G."/>
            <person name="Floudas D."/>
            <person name="Copeland A."/>
            <person name="Barry K.W."/>
            <person name="Cichocki N."/>
            <person name="Veneault-Fourrey C."/>
            <person name="LaButti K."/>
            <person name="Lindquist E.A."/>
            <person name="Lipzen A."/>
            <person name="Lundell T."/>
            <person name="Morin E."/>
            <person name="Murat C."/>
            <person name="Riley R."/>
            <person name="Ohm R."/>
            <person name="Sun H."/>
            <person name="Tunlid A."/>
            <person name="Henrissat B."/>
            <person name="Grigoriev I.V."/>
            <person name="Hibbett D.S."/>
            <person name="Martin F."/>
        </authorList>
    </citation>
    <scope>NUCLEOTIDE SEQUENCE [LARGE SCALE GENOMIC DNA]</scope>
    <source>
        <strain evidence="4">FD-334 SS-4</strain>
    </source>
</reference>
<dbReference type="AlphaFoldDB" id="A0A0D2LWE3"/>
<reference evidence="3" key="1">
    <citation type="submission" date="2014-04" db="EMBL/GenBank/DDBJ databases">
        <title>Evolutionary Origins and Diversification of the Mycorrhizal Mutualists.</title>
        <authorList>
            <consortium name="DOE Joint Genome Institute"/>
            <person name="Kohler A."/>
            <person name="Kuo A."/>
            <person name="Nagy L.G."/>
            <person name="Floudas D."/>
            <person name="Copeland A."/>
            <person name="Barry K.W."/>
            <person name="Cichocki N."/>
            <person name="Veneault-Fourrey C."/>
            <person name="LaButti K."/>
            <person name="Lindquist E.A."/>
            <person name="Lipzen A."/>
            <person name="Lundell T."/>
            <person name="Morin E."/>
            <person name="Murat C."/>
            <person name="Riley R."/>
            <person name="Ohm R."/>
            <person name="Sun H."/>
            <person name="Tunlid A."/>
            <person name="Henrissat B."/>
            <person name="Grigoriev I.V."/>
            <person name="Hibbett D.S."/>
            <person name="Martin F."/>
            <person name="Consortium M.G."/>
        </authorList>
    </citation>
    <scope>NUCLEOTIDE SEQUENCE [LARGE SCALE GENOMIC DNA]</scope>
    <source>
        <strain evidence="3">FD-334 SS-4</strain>
    </source>
</reference>
<evidence type="ECO:0000313" key="3">
    <source>
        <dbReference type="EMBL" id="KJA15158.1"/>
    </source>
</evidence>
<evidence type="ECO:0000313" key="4">
    <source>
        <dbReference type="Proteomes" id="UP000054270"/>
    </source>
</evidence>
<sequence>MCRHRRHPRTEVLAPPPSVARESDAGRTALNIQSPLDLFEPRPTSSLLSLYEDDQLSVPIVEGIPLSPFPEETTKPVWRAGLPHGAQGIWDVLKWLLAECQIIFCQKLFHGTLVIAPGVLTRAVFEHARDNKDFKDLYNAYCQTPMAAHLAGGAHRNTAWTFEAGAIAANPLARVYFGRESTVLVFLLAFDAT</sequence>
<dbReference type="Proteomes" id="UP000054270">
    <property type="component" value="Unassembled WGS sequence"/>
</dbReference>
<feature type="region of interest" description="Disordered" evidence="1">
    <location>
        <begin position="1"/>
        <end position="24"/>
    </location>
</feature>
<evidence type="ECO:0000313" key="2">
    <source>
        <dbReference type="EMBL" id="KJA13710.1"/>
    </source>
</evidence>
<evidence type="ECO:0000256" key="1">
    <source>
        <dbReference type="SAM" id="MobiDB-lite"/>
    </source>
</evidence>
<gene>
    <name evidence="3" type="ORF">HYPSUDRAFT_208141</name>
    <name evidence="2" type="ORF">HYPSUDRAFT_209296</name>
</gene>
<name>A0A0D2LWE3_HYPSF</name>
<dbReference type="EMBL" id="KN817653">
    <property type="protein sequence ID" value="KJA15158.1"/>
    <property type="molecule type" value="Genomic_DNA"/>
</dbReference>
<protein>
    <submittedName>
        <fullName evidence="3">Uncharacterized protein</fullName>
    </submittedName>
</protein>
<keyword evidence="4" id="KW-1185">Reference proteome</keyword>
<accession>A0A0D2LWE3</accession>
<dbReference type="EMBL" id="KN817719">
    <property type="protein sequence ID" value="KJA13710.1"/>
    <property type="molecule type" value="Genomic_DNA"/>
</dbReference>
<organism evidence="3 4">
    <name type="scientific">Hypholoma sublateritium (strain FD-334 SS-4)</name>
    <dbReference type="NCBI Taxonomy" id="945553"/>
    <lineage>
        <taxon>Eukaryota</taxon>
        <taxon>Fungi</taxon>
        <taxon>Dikarya</taxon>
        <taxon>Basidiomycota</taxon>
        <taxon>Agaricomycotina</taxon>
        <taxon>Agaricomycetes</taxon>
        <taxon>Agaricomycetidae</taxon>
        <taxon>Agaricales</taxon>
        <taxon>Agaricineae</taxon>
        <taxon>Strophariaceae</taxon>
        <taxon>Hypholoma</taxon>
    </lineage>
</organism>
<proteinExistence type="predicted"/>